<keyword evidence="5" id="KW-0132">Cell division</keyword>
<evidence type="ECO:0000313" key="6">
    <source>
        <dbReference type="Proteomes" id="UP001348492"/>
    </source>
</evidence>
<keyword evidence="3" id="KW-0326">Glycosidase</keyword>
<dbReference type="PROSITE" id="PS51782">
    <property type="entry name" value="LYSM"/>
    <property type="match status" value="4"/>
</dbReference>
<proteinExistence type="inferred from homology"/>
<feature type="domain" description="LysM" evidence="4">
    <location>
        <begin position="343"/>
        <end position="387"/>
    </location>
</feature>
<dbReference type="InterPro" id="IPR018392">
    <property type="entry name" value="LysM"/>
</dbReference>
<dbReference type="GO" id="GO:0051301">
    <property type="term" value="P:cell division"/>
    <property type="evidence" value="ECO:0007669"/>
    <property type="project" value="UniProtKB-KW"/>
</dbReference>
<evidence type="ECO:0000256" key="3">
    <source>
        <dbReference type="ARBA" id="ARBA00023295"/>
    </source>
</evidence>
<dbReference type="InterPro" id="IPR002053">
    <property type="entry name" value="Glyco_hydro_25"/>
</dbReference>
<dbReference type="InterPro" id="IPR036779">
    <property type="entry name" value="LysM_dom_sf"/>
</dbReference>
<dbReference type="InterPro" id="IPR018077">
    <property type="entry name" value="Glyco_hydro_fam25_subgr"/>
</dbReference>
<evidence type="ECO:0000256" key="2">
    <source>
        <dbReference type="ARBA" id="ARBA00022801"/>
    </source>
</evidence>
<dbReference type="Gene3D" id="3.20.20.80">
    <property type="entry name" value="Glycosidases"/>
    <property type="match status" value="1"/>
</dbReference>
<dbReference type="SUPFAM" id="SSF51445">
    <property type="entry name" value="(Trans)glycosidases"/>
    <property type="match status" value="1"/>
</dbReference>
<dbReference type="Pfam" id="PF01476">
    <property type="entry name" value="LysM"/>
    <property type="match status" value="4"/>
</dbReference>
<dbReference type="Proteomes" id="UP001348492">
    <property type="component" value="Chromosome"/>
</dbReference>
<feature type="domain" description="LysM" evidence="4">
    <location>
        <begin position="281"/>
        <end position="325"/>
    </location>
</feature>
<dbReference type="Pfam" id="PF01183">
    <property type="entry name" value="Glyco_hydro_25"/>
    <property type="match status" value="1"/>
</dbReference>
<dbReference type="Gene3D" id="3.10.350.10">
    <property type="entry name" value="LysM domain"/>
    <property type="match status" value="4"/>
</dbReference>
<reference evidence="5 6" key="1">
    <citation type="journal article" date="2023" name="PLoS ONE">
        <title>Genome-based metabolic and phylogenomic analysis of three Terrisporobacter species.</title>
        <authorList>
            <person name="Boer T."/>
            <person name="Bengelsdorf F.R."/>
            <person name="Bomeke M."/>
            <person name="Daniel R."/>
            <person name="Poehlein A."/>
        </authorList>
    </citation>
    <scope>NUCLEOTIDE SEQUENCE [LARGE SCALE GENOMIC DNA]</scope>
    <source>
        <strain evidence="5 6">DSM 1288</strain>
    </source>
</reference>
<dbReference type="PANTHER" id="PTHR33734:SF22">
    <property type="entry name" value="MEMBRANE-BOUND LYTIC MUREIN TRANSGLYCOSYLASE D"/>
    <property type="match status" value="1"/>
</dbReference>
<dbReference type="InterPro" id="IPR017853">
    <property type="entry name" value="GH"/>
</dbReference>
<gene>
    <name evidence="5" type="primary">yneA</name>
    <name evidence="5" type="ORF">TEGL_36020</name>
</gene>
<dbReference type="SMART" id="SM00641">
    <property type="entry name" value="Glyco_25"/>
    <property type="match status" value="1"/>
</dbReference>
<feature type="domain" description="LysM" evidence="4">
    <location>
        <begin position="401"/>
        <end position="445"/>
    </location>
</feature>
<dbReference type="RefSeq" id="WP_018592180.1">
    <property type="nucleotide sequence ID" value="NZ_AUUB01000014.1"/>
</dbReference>
<comment type="similarity">
    <text evidence="1">Belongs to the glycosyl hydrolase 25 family.</text>
</comment>
<feature type="domain" description="LysM" evidence="4">
    <location>
        <begin position="219"/>
        <end position="263"/>
    </location>
</feature>
<dbReference type="PROSITE" id="PS51904">
    <property type="entry name" value="GLYCOSYL_HYDROL_F25_2"/>
    <property type="match status" value="1"/>
</dbReference>
<keyword evidence="2" id="KW-0378">Hydrolase</keyword>
<evidence type="ECO:0000259" key="4">
    <source>
        <dbReference type="PROSITE" id="PS51782"/>
    </source>
</evidence>
<accession>A0ABZ2EZY0</accession>
<dbReference type="CDD" id="cd00118">
    <property type="entry name" value="LysM"/>
    <property type="match status" value="4"/>
</dbReference>
<sequence length="446" mass="50641">MSKYRGIDVSNWSGTIDWDDVANSGVEAVIIQASEGTFYRDPYLQEFYDGAKKNNLKVGFYHFFNPGSSPTPVEQARYFVETISGLHADIKLVLDLEQTGGLGNYELTKQAIEFLKEVKRLSGIDVAVYTYTNFAQNNLYAGIGLENYPLWIAQIDINSPQSNPVWGDKYAAWQYSDTGRVEGIDTNTDLDIFHEEIFLDNKKHIPGTRKEESKDKRVIYYTVQNGDTLSEIAKRYDVSVKELGSINGITDVNLIYPGQILKIYPEEKREERKKLRKKFYSTYVVMSGDTLSSIASKFHTTVDELVQLNDISNPNLIYPGEILKIPSLKRGPSKSISNKQYIRTYIVKSGDTLYGIAKKFHTTIEDLIELNGISNPNLIYTGEVLKIESSGRIKDGKGFRDYYAVQKGDTLLKIAKKFNKTEKDLLENNNLTSDKELYEGHVIRLN</sequence>
<evidence type="ECO:0000313" key="5">
    <source>
        <dbReference type="EMBL" id="WWD85148.1"/>
    </source>
</evidence>
<dbReference type="SMART" id="SM00257">
    <property type="entry name" value="LysM"/>
    <property type="match status" value="4"/>
</dbReference>
<keyword evidence="5" id="KW-0131">Cell cycle</keyword>
<organism evidence="5 6">
    <name type="scientific">Terrisporobacter glycolicus ATCC 14880 = DSM 1288</name>
    <dbReference type="NCBI Taxonomy" id="1121315"/>
    <lineage>
        <taxon>Bacteria</taxon>
        <taxon>Bacillati</taxon>
        <taxon>Bacillota</taxon>
        <taxon>Clostridia</taxon>
        <taxon>Peptostreptococcales</taxon>
        <taxon>Peptostreptococcaceae</taxon>
        <taxon>Terrisporobacter</taxon>
    </lineage>
</organism>
<dbReference type="CDD" id="cd06525">
    <property type="entry name" value="GH25_Lyc-like"/>
    <property type="match status" value="1"/>
</dbReference>
<protein>
    <submittedName>
        <fullName evidence="5">Cell division suppressor protein YneA</fullName>
    </submittedName>
</protein>
<keyword evidence="6" id="KW-1185">Reference proteome</keyword>
<name>A0ABZ2EZY0_9FIRM</name>
<evidence type="ECO:0000256" key="1">
    <source>
        <dbReference type="ARBA" id="ARBA00010646"/>
    </source>
</evidence>
<dbReference type="SUPFAM" id="SSF54106">
    <property type="entry name" value="LysM domain"/>
    <property type="match status" value="4"/>
</dbReference>
<dbReference type="EMBL" id="CP117523">
    <property type="protein sequence ID" value="WWD85148.1"/>
    <property type="molecule type" value="Genomic_DNA"/>
</dbReference>
<dbReference type="PANTHER" id="PTHR33734">
    <property type="entry name" value="LYSM DOMAIN-CONTAINING GPI-ANCHORED PROTEIN 2"/>
    <property type="match status" value="1"/>
</dbReference>